<protein>
    <submittedName>
        <fullName evidence="1">Uncharacterized protein</fullName>
    </submittedName>
</protein>
<organism evidence="1 2">
    <name type="scientific">Magnetospirillum fulvum</name>
    <name type="common">Rhodospirillum fulvum</name>
    <dbReference type="NCBI Taxonomy" id="1082"/>
    <lineage>
        <taxon>Bacteria</taxon>
        <taxon>Pseudomonadati</taxon>
        <taxon>Pseudomonadota</taxon>
        <taxon>Alphaproteobacteria</taxon>
        <taxon>Rhodospirillales</taxon>
        <taxon>Rhodospirillaceae</taxon>
        <taxon>Magnetospirillum</taxon>
    </lineage>
</organism>
<dbReference type="EMBL" id="FNWO01000006">
    <property type="protein sequence ID" value="SEH35269.1"/>
    <property type="molecule type" value="Genomic_DNA"/>
</dbReference>
<dbReference type="OrthoDB" id="8038184at2"/>
<dbReference type="Proteomes" id="UP000182983">
    <property type="component" value="Unassembled WGS sequence"/>
</dbReference>
<dbReference type="AlphaFoldDB" id="A0A1H6HHK8"/>
<gene>
    <name evidence="1" type="ORF">SAMN04244559_01740</name>
</gene>
<proteinExistence type="predicted"/>
<evidence type="ECO:0000313" key="2">
    <source>
        <dbReference type="Proteomes" id="UP000182983"/>
    </source>
</evidence>
<reference evidence="2" key="1">
    <citation type="submission" date="2016-10" db="EMBL/GenBank/DDBJ databases">
        <authorList>
            <person name="Varghese N."/>
            <person name="Submissions S."/>
        </authorList>
    </citation>
    <scope>NUCLEOTIDE SEQUENCE [LARGE SCALE GENOMIC DNA]</scope>
    <source>
        <strain evidence="2">DSM 13234</strain>
    </source>
</reference>
<accession>A0A1H6HHK8</accession>
<dbReference type="InterPro" id="IPR043773">
    <property type="entry name" value="JetA"/>
</dbReference>
<name>A0A1H6HHK8_MAGFU</name>
<keyword evidence="2" id="KW-1185">Reference proteome</keyword>
<dbReference type="RefSeq" id="WP_139305543.1">
    <property type="nucleotide sequence ID" value="NZ_FNWO01000006.1"/>
</dbReference>
<sequence length="483" mass="53877">MSLFGHLDDTAFLIFSRGNRHLYAEAVLAVYRQFFSGSRIVVPLRDDVVETLARLVRQRPELWQEAEEIEEVPAGRGRKPLPVPADEVGRKAQHVYGRLLRCGWIEEEPHGFNAVVEMPSAAMALADQFDAIERGLPQLFGGVVVDVKSSIEAIALNPSANALGLPEAAANAVRFTRRLRAILSSLRAVQRAIMASPDIKSRLDTFFEDFIGRILIADYKATFSYAQHPLRFRADVARMARAHAADSALVGDIAQAYVKNGVSPDLATARREVFEQLDTIAEIFEGMTSFVSRIEEFRIRLERRLRNTIRYMDRSDDSITARLAATMRRLDGLRARAEPHGLDLDAPTLLIARPRLFSPEGFAEPREAKAPIRLRPVQRAEADPVEDFRDLLVEAFEGMLEPDEATLAAFLDRTVAPGRPTEGRWLTPADLAGFAAFDALIERLDEPGASEIDGRYRLEPAEGRHDSAWIEAPNFTIIPAEES</sequence>
<evidence type="ECO:0000313" key="1">
    <source>
        <dbReference type="EMBL" id="SEH35269.1"/>
    </source>
</evidence>
<dbReference type="Pfam" id="PF18982">
    <property type="entry name" value="JetA"/>
    <property type="match status" value="1"/>
</dbReference>